<proteinExistence type="predicted"/>
<gene>
    <name evidence="1" type="ORF">METZ01_LOCUS257620</name>
</gene>
<name>A0A382IYM4_9ZZZZ</name>
<organism evidence="1">
    <name type="scientific">marine metagenome</name>
    <dbReference type="NCBI Taxonomy" id="408172"/>
    <lineage>
        <taxon>unclassified sequences</taxon>
        <taxon>metagenomes</taxon>
        <taxon>ecological metagenomes</taxon>
    </lineage>
</organism>
<protein>
    <submittedName>
        <fullName evidence="1">Uncharacterized protein</fullName>
    </submittedName>
</protein>
<dbReference type="AlphaFoldDB" id="A0A382IYM4"/>
<accession>A0A382IYM4</accession>
<sequence length="24" mass="2823">MINLIENLLPLVNKLEIMFVKVTH</sequence>
<evidence type="ECO:0000313" key="1">
    <source>
        <dbReference type="EMBL" id="SVC04766.1"/>
    </source>
</evidence>
<dbReference type="EMBL" id="UINC01070538">
    <property type="protein sequence ID" value="SVC04766.1"/>
    <property type="molecule type" value="Genomic_DNA"/>
</dbReference>
<reference evidence="1" key="1">
    <citation type="submission" date="2018-05" db="EMBL/GenBank/DDBJ databases">
        <authorList>
            <person name="Lanie J.A."/>
            <person name="Ng W.-L."/>
            <person name="Kazmierczak K.M."/>
            <person name="Andrzejewski T.M."/>
            <person name="Davidsen T.M."/>
            <person name="Wayne K.J."/>
            <person name="Tettelin H."/>
            <person name="Glass J.I."/>
            <person name="Rusch D."/>
            <person name="Podicherti R."/>
            <person name="Tsui H.-C.T."/>
            <person name="Winkler M.E."/>
        </authorList>
    </citation>
    <scope>NUCLEOTIDE SEQUENCE</scope>
</reference>